<dbReference type="STRING" id="1121476.SAMN02745751_02103"/>
<dbReference type="InterPro" id="IPR029787">
    <property type="entry name" value="Nucleotide_cyclase"/>
</dbReference>
<evidence type="ECO:0000256" key="1">
    <source>
        <dbReference type="SAM" id="Phobius"/>
    </source>
</evidence>
<dbReference type="InterPro" id="IPR043128">
    <property type="entry name" value="Rev_trsase/Diguanyl_cyclase"/>
</dbReference>
<feature type="transmembrane region" description="Helical" evidence="1">
    <location>
        <begin position="122"/>
        <end position="140"/>
    </location>
</feature>
<dbReference type="RefSeq" id="WP_094762848.1">
    <property type="nucleotide sequence ID" value="NZ_FQZL01000014.1"/>
</dbReference>
<dbReference type="PANTHER" id="PTHR45138:SF9">
    <property type="entry name" value="DIGUANYLATE CYCLASE DGCM-RELATED"/>
    <property type="match status" value="1"/>
</dbReference>
<dbReference type="NCBIfam" id="TIGR00254">
    <property type="entry name" value="GGDEF"/>
    <property type="match status" value="1"/>
</dbReference>
<organism evidence="3 4">
    <name type="scientific">Dethiosulfatibacter aminovorans DSM 17477</name>
    <dbReference type="NCBI Taxonomy" id="1121476"/>
    <lineage>
        <taxon>Bacteria</taxon>
        <taxon>Bacillati</taxon>
        <taxon>Bacillota</taxon>
        <taxon>Tissierellia</taxon>
        <taxon>Dethiosulfatibacter</taxon>
    </lineage>
</organism>
<protein>
    <submittedName>
        <fullName evidence="3">Diguanylate cyclase (GGDEF) domain-containing protein</fullName>
    </submittedName>
</protein>
<dbReference type="AlphaFoldDB" id="A0A1M6HTJ4"/>
<dbReference type="SMART" id="SM00267">
    <property type="entry name" value="GGDEF"/>
    <property type="match status" value="1"/>
</dbReference>
<dbReference type="Proteomes" id="UP000184052">
    <property type="component" value="Unassembled WGS sequence"/>
</dbReference>
<feature type="transmembrane region" description="Helical" evidence="1">
    <location>
        <begin position="147"/>
        <end position="167"/>
    </location>
</feature>
<keyword evidence="1" id="KW-0472">Membrane</keyword>
<evidence type="ECO:0000313" key="3">
    <source>
        <dbReference type="EMBL" id="SHJ25526.1"/>
    </source>
</evidence>
<feature type="domain" description="GGDEF" evidence="2">
    <location>
        <begin position="242"/>
        <end position="371"/>
    </location>
</feature>
<feature type="transmembrane region" description="Helical" evidence="1">
    <location>
        <begin position="173"/>
        <end position="192"/>
    </location>
</feature>
<name>A0A1M6HTJ4_9FIRM</name>
<evidence type="ECO:0000259" key="2">
    <source>
        <dbReference type="PROSITE" id="PS50887"/>
    </source>
</evidence>
<dbReference type="OrthoDB" id="9759607at2"/>
<dbReference type="InterPro" id="IPR000160">
    <property type="entry name" value="GGDEF_dom"/>
</dbReference>
<keyword evidence="4" id="KW-1185">Reference proteome</keyword>
<reference evidence="3 4" key="1">
    <citation type="submission" date="2016-11" db="EMBL/GenBank/DDBJ databases">
        <authorList>
            <person name="Jaros S."/>
            <person name="Januszkiewicz K."/>
            <person name="Wedrychowicz H."/>
        </authorList>
    </citation>
    <scope>NUCLEOTIDE SEQUENCE [LARGE SCALE GENOMIC DNA]</scope>
    <source>
        <strain evidence="3 4">DSM 17477</strain>
    </source>
</reference>
<gene>
    <name evidence="3" type="ORF">SAMN02745751_02103</name>
</gene>
<proteinExistence type="predicted"/>
<dbReference type="InterPro" id="IPR050469">
    <property type="entry name" value="Diguanylate_Cyclase"/>
</dbReference>
<keyword evidence="1" id="KW-0812">Transmembrane</keyword>
<dbReference type="Pfam" id="PF00990">
    <property type="entry name" value="GGDEF"/>
    <property type="match status" value="1"/>
</dbReference>
<dbReference type="GO" id="GO:0052621">
    <property type="term" value="F:diguanylate cyclase activity"/>
    <property type="evidence" value="ECO:0007669"/>
    <property type="project" value="TreeGrafter"/>
</dbReference>
<evidence type="ECO:0000313" key="4">
    <source>
        <dbReference type="Proteomes" id="UP000184052"/>
    </source>
</evidence>
<sequence length="372" mass="43846">MNKTEKYAINKLTCNFKDKKIENEYFDSMMKKDTRYFKPLILLVAIVYILFMIPEYLFLSNESNYLNLIAIRTLTLVIILCLYHMVKRSKDSNTISMLVSIIEIILVGSYFVLVSQYDTVEFFLKVMDMIILITVVFMLPNKFNNKVVVSLILYAGFFFMAWERFQYVENQHFAAGMVYSFLMIFIITITYYKVNYYNRVNYTHELELKILSETDHLTGIYNRIKFDDELDRWIRHKARYKGSLSLIMMDFDEFKLINDRYGHLAGDRVLKDGVDVIKKIVRNTDVFARWGGEEFILLLPETSCDKAVALAERIRKALEEYEFHTGDRVTCSFGVVEIVEGETMQNAVNRVDELLYKAKGNGRNRVERQEKQ</sequence>
<dbReference type="PROSITE" id="PS50887">
    <property type="entry name" value="GGDEF"/>
    <property type="match status" value="1"/>
</dbReference>
<feature type="transmembrane region" description="Helical" evidence="1">
    <location>
        <begin position="65"/>
        <end position="83"/>
    </location>
</feature>
<dbReference type="FunFam" id="3.30.70.270:FF:000001">
    <property type="entry name" value="Diguanylate cyclase domain protein"/>
    <property type="match status" value="1"/>
</dbReference>
<dbReference type="EMBL" id="FQZL01000014">
    <property type="protein sequence ID" value="SHJ25526.1"/>
    <property type="molecule type" value="Genomic_DNA"/>
</dbReference>
<dbReference type="Gene3D" id="3.30.70.270">
    <property type="match status" value="1"/>
</dbReference>
<keyword evidence="1" id="KW-1133">Transmembrane helix</keyword>
<feature type="transmembrane region" description="Helical" evidence="1">
    <location>
        <begin position="40"/>
        <end position="59"/>
    </location>
</feature>
<dbReference type="CDD" id="cd01949">
    <property type="entry name" value="GGDEF"/>
    <property type="match status" value="1"/>
</dbReference>
<dbReference type="SUPFAM" id="SSF55073">
    <property type="entry name" value="Nucleotide cyclase"/>
    <property type="match status" value="1"/>
</dbReference>
<feature type="transmembrane region" description="Helical" evidence="1">
    <location>
        <begin position="95"/>
        <end position="116"/>
    </location>
</feature>
<dbReference type="PANTHER" id="PTHR45138">
    <property type="entry name" value="REGULATORY COMPONENTS OF SENSORY TRANSDUCTION SYSTEM"/>
    <property type="match status" value="1"/>
</dbReference>
<accession>A0A1M6HTJ4</accession>